<evidence type="ECO:0000313" key="3">
    <source>
        <dbReference type="Proteomes" id="UP001201262"/>
    </source>
</evidence>
<keyword evidence="3" id="KW-1185">Reference proteome</keyword>
<dbReference type="Proteomes" id="UP001201262">
    <property type="component" value="Unassembled WGS sequence"/>
</dbReference>
<accession>A0AAD4KG06</accession>
<proteinExistence type="predicted"/>
<feature type="signal peptide" evidence="1">
    <location>
        <begin position="1"/>
        <end position="17"/>
    </location>
</feature>
<comment type="caution">
    <text evidence="2">The sequence shown here is derived from an EMBL/GenBank/DDBJ whole genome shotgun (WGS) entry which is preliminary data.</text>
</comment>
<reference evidence="2" key="1">
    <citation type="submission" date="2021-12" db="EMBL/GenBank/DDBJ databases">
        <title>Convergent genome expansion in fungi linked to evolution of root-endophyte symbiosis.</title>
        <authorList>
            <consortium name="DOE Joint Genome Institute"/>
            <person name="Ke Y.-H."/>
            <person name="Bonito G."/>
            <person name="Liao H.-L."/>
            <person name="Looney B."/>
            <person name="Rojas-Flechas A."/>
            <person name="Nash J."/>
            <person name="Hameed K."/>
            <person name="Schadt C."/>
            <person name="Martin F."/>
            <person name="Crous P.W."/>
            <person name="Miettinen O."/>
            <person name="Magnuson J.K."/>
            <person name="Labbe J."/>
            <person name="Jacobson D."/>
            <person name="Doktycz M.J."/>
            <person name="Veneault-Fourrey C."/>
            <person name="Kuo A."/>
            <person name="Mondo S."/>
            <person name="Calhoun S."/>
            <person name="Riley R."/>
            <person name="Ohm R."/>
            <person name="LaButti K."/>
            <person name="Andreopoulos B."/>
            <person name="Pangilinan J."/>
            <person name="Nolan M."/>
            <person name="Tritt A."/>
            <person name="Clum A."/>
            <person name="Lipzen A."/>
            <person name="Daum C."/>
            <person name="Barry K."/>
            <person name="Grigoriev I.V."/>
            <person name="Vilgalys R."/>
        </authorList>
    </citation>
    <scope>NUCLEOTIDE SEQUENCE</scope>
    <source>
        <strain evidence="2">PMI_201</strain>
    </source>
</reference>
<feature type="chain" id="PRO_5041999450" description="Cell wall protein PhiA" evidence="1">
    <location>
        <begin position="18"/>
        <end position="176"/>
    </location>
</feature>
<gene>
    <name evidence="2" type="ORF">BGW36DRAFT_431771</name>
</gene>
<organism evidence="2 3">
    <name type="scientific">Talaromyces proteolyticus</name>
    <dbReference type="NCBI Taxonomy" id="1131652"/>
    <lineage>
        <taxon>Eukaryota</taxon>
        <taxon>Fungi</taxon>
        <taxon>Dikarya</taxon>
        <taxon>Ascomycota</taxon>
        <taxon>Pezizomycotina</taxon>
        <taxon>Eurotiomycetes</taxon>
        <taxon>Eurotiomycetidae</taxon>
        <taxon>Eurotiales</taxon>
        <taxon>Trichocomaceae</taxon>
        <taxon>Talaromyces</taxon>
        <taxon>Talaromyces sect. Bacilispori</taxon>
    </lineage>
</organism>
<evidence type="ECO:0000313" key="2">
    <source>
        <dbReference type="EMBL" id="KAH8691214.1"/>
    </source>
</evidence>
<dbReference type="RefSeq" id="XP_046067306.1">
    <property type="nucleotide sequence ID" value="XM_046221026.1"/>
</dbReference>
<evidence type="ECO:0008006" key="4">
    <source>
        <dbReference type="Google" id="ProtNLM"/>
    </source>
</evidence>
<evidence type="ECO:0000256" key="1">
    <source>
        <dbReference type="SAM" id="SignalP"/>
    </source>
</evidence>
<dbReference type="GeneID" id="70251313"/>
<keyword evidence="1" id="KW-0732">Signal</keyword>
<sequence length="176" mass="18496">MKSVISLVALAATCATAIPASRQSFTLTTKSNDPSLNNIALVDARNSENTIGTLETIPSKKESPTVFFLEAGTKGRLVTKSTTDNSLRYAWGWEPSDVGSIQFDKIGGADGTIYYPKFTITSDNLLVPGGNYSGIGWSFCSPDSDFVAADTNLGGPIFLGQDGCTALQGLNVVASD</sequence>
<dbReference type="EMBL" id="JAJTJA010000012">
    <property type="protein sequence ID" value="KAH8691214.1"/>
    <property type="molecule type" value="Genomic_DNA"/>
</dbReference>
<dbReference type="AlphaFoldDB" id="A0AAD4KG06"/>
<protein>
    <recommendedName>
        <fullName evidence="4">Cell wall protein PhiA</fullName>
    </recommendedName>
</protein>
<name>A0AAD4KG06_9EURO</name>